<organism evidence="2 3">
    <name type="scientific">Candidatus Berkelbacteria bacterium RIFCSPLOWO2_01_FULL_50_28</name>
    <dbReference type="NCBI Taxonomy" id="1797471"/>
    <lineage>
        <taxon>Bacteria</taxon>
        <taxon>Candidatus Berkelbacteria</taxon>
    </lineage>
</organism>
<reference evidence="2 3" key="1">
    <citation type="journal article" date="2016" name="Nat. Commun.">
        <title>Thousands of microbial genomes shed light on interconnected biogeochemical processes in an aquifer system.</title>
        <authorList>
            <person name="Anantharaman K."/>
            <person name="Brown C.T."/>
            <person name="Hug L.A."/>
            <person name="Sharon I."/>
            <person name="Castelle C.J."/>
            <person name="Probst A.J."/>
            <person name="Thomas B.C."/>
            <person name="Singh A."/>
            <person name="Wilkins M.J."/>
            <person name="Karaoz U."/>
            <person name="Brodie E.L."/>
            <person name="Williams K.H."/>
            <person name="Hubbard S.S."/>
            <person name="Banfield J.F."/>
        </authorList>
    </citation>
    <scope>NUCLEOTIDE SEQUENCE [LARGE SCALE GENOMIC DNA]</scope>
</reference>
<evidence type="ECO:0000259" key="1">
    <source>
        <dbReference type="Pfam" id="PF13406"/>
    </source>
</evidence>
<dbReference type="InterPro" id="IPR043426">
    <property type="entry name" value="MltB-like"/>
</dbReference>
<dbReference type="AlphaFoldDB" id="A0A1F5EBR1"/>
<feature type="domain" description="Transglycosylase SLT" evidence="1">
    <location>
        <begin position="145"/>
        <end position="200"/>
    </location>
</feature>
<dbReference type="PANTHER" id="PTHR30163:SF8">
    <property type="entry name" value="LYTIC MUREIN TRANSGLYCOSYLASE"/>
    <property type="match status" value="1"/>
</dbReference>
<dbReference type="Gene3D" id="1.10.530.10">
    <property type="match status" value="1"/>
</dbReference>
<dbReference type="EMBL" id="MEZX01000002">
    <property type="protein sequence ID" value="OGD64847.1"/>
    <property type="molecule type" value="Genomic_DNA"/>
</dbReference>
<dbReference type="CDD" id="cd13399">
    <property type="entry name" value="Slt35-like"/>
    <property type="match status" value="1"/>
</dbReference>
<dbReference type="Proteomes" id="UP000177481">
    <property type="component" value="Unassembled WGS sequence"/>
</dbReference>
<dbReference type="STRING" id="1797471.A3A71_02260"/>
<name>A0A1F5EBR1_9BACT</name>
<dbReference type="PANTHER" id="PTHR30163">
    <property type="entry name" value="MEMBRANE-BOUND LYTIC MUREIN TRANSGLYCOSYLASE B"/>
    <property type="match status" value="1"/>
</dbReference>
<comment type="caution">
    <text evidence="2">The sequence shown here is derived from an EMBL/GenBank/DDBJ whole genome shotgun (WGS) entry which is preliminary data.</text>
</comment>
<dbReference type="InterPro" id="IPR031304">
    <property type="entry name" value="SLT_2"/>
</dbReference>
<dbReference type="GO" id="GO:0008933">
    <property type="term" value="F:peptidoglycan lytic transglycosylase activity"/>
    <property type="evidence" value="ECO:0007669"/>
    <property type="project" value="TreeGrafter"/>
</dbReference>
<dbReference type="GO" id="GO:0009253">
    <property type="term" value="P:peptidoglycan catabolic process"/>
    <property type="evidence" value="ECO:0007669"/>
    <property type="project" value="TreeGrafter"/>
</dbReference>
<accession>A0A1F5EBR1</accession>
<gene>
    <name evidence="2" type="ORF">A3A71_02260</name>
</gene>
<dbReference type="Pfam" id="PF13406">
    <property type="entry name" value="SLT_2"/>
    <property type="match status" value="1"/>
</dbReference>
<evidence type="ECO:0000313" key="2">
    <source>
        <dbReference type="EMBL" id="OGD64847.1"/>
    </source>
</evidence>
<dbReference type="InterPro" id="IPR023346">
    <property type="entry name" value="Lysozyme-like_dom_sf"/>
</dbReference>
<protein>
    <recommendedName>
        <fullName evidence="1">Transglycosylase SLT domain-containing protein</fullName>
    </recommendedName>
</protein>
<dbReference type="SUPFAM" id="SSF53955">
    <property type="entry name" value="Lysozyme-like"/>
    <property type="match status" value="1"/>
</dbReference>
<evidence type="ECO:0000313" key="3">
    <source>
        <dbReference type="Proteomes" id="UP000177481"/>
    </source>
</evidence>
<proteinExistence type="predicted"/>
<sequence length="228" mass="24938">MKLKVLRRLAKANRRFVLSLKNKVLKFNKLALLFVIAALLIPHTTGVEAAQDRSDKRIVSSVAVTYKADIVTTKTKKVKIVVEPVEQQVVSKLTVASVTSGSPIAELSSTQKRELVKRAAKAWGVDWKILEAVWQVESGKQSYTYVSSYAGAQGPCQFMYGTWLGYAQDGNGDGRQDVYNAQDCLFGSAKLLAANGAASGDVTRALFAYNHSYAYVELVKSIARSIRG</sequence>